<keyword evidence="1" id="KW-0812">Transmembrane</keyword>
<evidence type="ECO:0000259" key="2">
    <source>
        <dbReference type="Pfam" id="PF00085"/>
    </source>
</evidence>
<keyword evidence="1" id="KW-1133">Transmembrane helix</keyword>
<feature type="domain" description="Thioredoxin" evidence="2">
    <location>
        <begin position="50"/>
        <end position="134"/>
    </location>
</feature>
<gene>
    <name evidence="3" type="ORF">ACFSCY_15150</name>
</gene>
<dbReference type="EMBL" id="JBHUCP010000009">
    <property type="protein sequence ID" value="MFD1530783.1"/>
    <property type="molecule type" value="Genomic_DNA"/>
</dbReference>
<dbReference type="InterPro" id="IPR036249">
    <property type="entry name" value="Thioredoxin-like_sf"/>
</dbReference>
<dbReference type="SUPFAM" id="SSF52833">
    <property type="entry name" value="Thioredoxin-like"/>
    <property type="match status" value="1"/>
</dbReference>
<keyword evidence="1" id="KW-0472">Membrane</keyword>
<name>A0ABW4FJL2_9PSEU</name>
<dbReference type="Gene3D" id="3.40.30.10">
    <property type="entry name" value="Glutaredoxin"/>
    <property type="match status" value="1"/>
</dbReference>
<dbReference type="Pfam" id="PF00085">
    <property type="entry name" value="Thioredoxin"/>
    <property type="match status" value="1"/>
</dbReference>
<evidence type="ECO:0000256" key="1">
    <source>
        <dbReference type="SAM" id="Phobius"/>
    </source>
</evidence>
<dbReference type="InterPro" id="IPR013766">
    <property type="entry name" value="Thioredoxin_domain"/>
</dbReference>
<keyword evidence="4" id="KW-1185">Reference proteome</keyword>
<comment type="caution">
    <text evidence="3">The sequence shown here is derived from an EMBL/GenBank/DDBJ whole genome shotgun (WGS) entry which is preliminary data.</text>
</comment>
<evidence type="ECO:0000313" key="4">
    <source>
        <dbReference type="Proteomes" id="UP001597145"/>
    </source>
</evidence>
<sequence>MDAIGVAVLIGTLVLATVAGFVLRARSGRLRTGGGATNGWRLAGDGPRESDRVLLLQLSSPVCTPCRQTSALLTDLARRRAGVVHREVDVAEQPDVARELGVMRTPTVVVFDRSGGELLRVTGVPRPAELEARIAPQLPSA</sequence>
<dbReference type="CDD" id="cd02947">
    <property type="entry name" value="TRX_family"/>
    <property type="match status" value="1"/>
</dbReference>
<accession>A0ABW4FJL2</accession>
<protein>
    <submittedName>
        <fullName evidence="3">Thioredoxin family protein</fullName>
    </submittedName>
</protein>
<dbReference type="Proteomes" id="UP001597145">
    <property type="component" value="Unassembled WGS sequence"/>
</dbReference>
<evidence type="ECO:0000313" key="3">
    <source>
        <dbReference type="EMBL" id="MFD1530783.1"/>
    </source>
</evidence>
<proteinExistence type="predicted"/>
<feature type="transmembrane region" description="Helical" evidence="1">
    <location>
        <begin position="6"/>
        <end position="23"/>
    </location>
</feature>
<organism evidence="3 4">
    <name type="scientific">Pseudonocardia aurantiaca</name>
    <dbReference type="NCBI Taxonomy" id="75290"/>
    <lineage>
        <taxon>Bacteria</taxon>
        <taxon>Bacillati</taxon>
        <taxon>Actinomycetota</taxon>
        <taxon>Actinomycetes</taxon>
        <taxon>Pseudonocardiales</taxon>
        <taxon>Pseudonocardiaceae</taxon>
        <taxon>Pseudonocardia</taxon>
    </lineage>
</organism>
<dbReference type="RefSeq" id="WP_343970566.1">
    <property type="nucleotide sequence ID" value="NZ_BAAAJG010000002.1"/>
</dbReference>
<reference evidence="4" key="1">
    <citation type="journal article" date="2019" name="Int. J. Syst. Evol. Microbiol.">
        <title>The Global Catalogue of Microorganisms (GCM) 10K type strain sequencing project: providing services to taxonomists for standard genome sequencing and annotation.</title>
        <authorList>
            <consortium name="The Broad Institute Genomics Platform"/>
            <consortium name="The Broad Institute Genome Sequencing Center for Infectious Disease"/>
            <person name="Wu L."/>
            <person name="Ma J."/>
        </authorList>
    </citation>
    <scope>NUCLEOTIDE SEQUENCE [LARGE SCALE GENOMIC DNA]</scope>
    <source>
        <strain evidence="4">JCM 12165</strain>
    </source>
</reference>